<organism evidence="1 2">
    <name type="scientific">Vitis vinifera</name>
    <name type="common">Grape</name>
    <dbReference type="NCBI Taxonomy" id="29760"/>
    <lineage>
        <taxon>Eukaryota</taxon>
        <taxon>Viridiplantae</taxon>
        <taxon>Streptophyta</taxon>
        <taxon>Embryophyta</taxon>
        <taxon>Tracheophyta</taxon>
        <taxon>Spermatophyta</taxon>
        <taxon>Magnoliopsida</taxon>
        <taxon>eudicotyledons</taxon>
        <taxon>Gunneridae</taxon>
        <taxon>Pentapetalae</taxon>
        <taxon>rosids</taxon>
        <taxon>Vitales</taxon>
        <taxon>Vitaceae</taxon>
        <taxon>Viteae</taxon>
        <taxon>Vitis</taxon>
    </lineage>
</organism>
<dbReference type="EMBL" id="QGNW01000017">
    <property type="protein sequence ID" value="RVX15916.1"/>
    <property type="molecule type" value="Genomic_DNA"/>
</dbReference>
<comment type="caution">
    <text evidence="1">The sequence shown here is derived from an EMBL/GenBank/DDBJ whole genome shotgun (WGS) entry which is preliminary data.</text>
</comment>
<sequence>MWLIHFDSKDNLGYWWNECQFEGYEGHKFMKKLQFVKSKLKEWNKVSFVLANRLKKVLGKVVFVDQNAFVRGRQILDVSLIANEVLHKMGFGSRWMEWIWWCISTTKFSVMVNGAAPWRPPQGLAYEKGCLGIQKIDLLNKALLGKWIWRFAFENEILWKKVIGVKYDQEGFGWRTNEARGTFGVGVWKEILKEAKWCWDNIGFKVGEGTKVKFWTDHWCGNAALSQNFPQLFALAVHRNATVNEVWDSSLGQGGKKTRVKWIREEDCNSKFFHKVANSRWNRKFIKSLVSKDGVVLDNIESILKEIKHYFGKLFSKPSGGSWRIEDLDWSPISADSVEWLDHLFLEEEIHNAMLHLNKEKTLGLNGFTIGFYQECWETIKADLLRVFFEFHNNGIIKQSMNATFIALVLKKSQTSRISDPQLCCRLCGERGMLGFSRTLGRHQR</sequence>
<name>A0A438K3Y7_VITVI</name>
<dbReference type="AlphaFoldDB" id="A0A438K3Y7"/>
<evidence type="ECO:0000313" key="1">
    <source>
        <dbReference type="EMBL" id="RVX15916.1"/>
    </source>
</evidence>
<dbReference type="PANTHER" id="PTHR46890">
    <property type="entry name" value="NON-LTR RETROLELEMENT REVERSE TRANSCRIPTASE-LIKE PROTEIN-RELATED"/>
    <property type="match status" value="1"/>
</dbReference>
<dbReference type="Proteomes" id="UP000288805">
    <property type="component" value="Unassembled WGS sequence"/>
</dbReference>
<dbReference type="PANTHER" id="PTHR46890:SF50">
    <property type="entry name" value="RNA-DIRECTED DNA POLYMERASE, EUKARYOTA, REVERSE TRANSCRIPTASE ZINC-BINDING DOMAIN PROTEIN-RELATED"/>
    <property type="match status" value="1"/>
</dbReference>
<protein>
    <submittedName>
        <fullName evidence="1">Uncharacterized protein</fullName>
    </submittedName>
</protein>
<gene>
    <name evidence="1" type="ORF">CK203_005573</name>
</gene>
<evidence type="ECO:0000313" key="2">
    <source>
        <dbReference type="Proteomes" id="UP000288805"/>
    </source>
</evidence>
<accession>A0A438K3Y7</accession>
<reference evidence="1 2" key="1">
    <citation type="journal article" date="2018" name="PLoS Genet.">
        <title>Population sequencing reveals clonal diversity and ancestral inbreeding in the grapevine cultivar Chardonnay.</title>
        <authorList>
            <person name="Roach M.J."/>
            <person name="Johnson D.L."/>
            <person name="Bohlmann J."/>
            <person name="van Vuuren H.J."/>
            <person name="Jones S.J."/>
            <person name="Pretorius I.S."/>
            <person name="Schmidt S.A."/>
            <person name="Borneman A.R."/>
        </authorList>
    </citation>
    <scope>NUCLEOTIDE SEQUENCE [LARGE SCALE GENOMIC DNA]</scope>
    <source>
        <strain evidence="2">cv. Chardonnay</strain>
        <tissue evidence="1">Leaf</tissue>
    </source>
</reference>
<proteinExistence type="predicted"/>
<dbReference type="InterPro" id="IPR052343">
    <property type="entry name" value="Retrotransposon-Effector_Assoc"/>
</dbReference>